<dbReference type="PATRIC" id="fig|1157951.4.peg.3490"/>
<proteinExistence type="predicted"/>
<evidence type="ECO:0000313" key="1">
    <source>
        <dbReference type="EMBL" id="AFH95291.1"/>
    </source>
</evidence>
<accession>A0A140NQW5</accession>
<dbReference type="AlphaFoldDB" id="A0A140NQW5"/>
<gene>
    <name evidence="1" type="ordered locus">S70_17405</name>
</gene>
<reference evidence="1 2" key="1">
    <citation type="journal article" date="2012" name="J. Bacteriol.">
        <title>Complete Genome Sequence of Providencia stuartii Clinical Isolate MRSN 2154.</title>
        <authorList>
            <person name="Clifford R.J."/>
            <person name="Hang J."/>
            <person name="Riley M.C."/>
            <person name="Onmus-Leone F."/>
            <person name="Kuschner R.A."/>
            <person name="Lesho E.P."/>
            <person name="Waterman P.E."/>
        </authorList>
    </citation>
    <scope>NUCLEOTIDE SEQUENCE [LARGE SCALE GENOMIC DNA]</scope>
    <source>
        <strain evidence="1 2">MRSN 2154</strain>
    </source>
</reference>
<dbReference type="OrthoDB" id="6465528at2"/>
<dbReference type="EMBL" id="CP003488">
    <property type="protein sequence ID" value="AFH95291.1"/>
    <property type="molecule type" value="Genomic_DNA"/>
</dbReference>
<protein>
    <submittedName>
        <fullName evidence="1">Uncharacterized protein</fullName>
    </submittedName>
</protein>
<dbReference type="Proteomes" id="UP000005012">
    <property type="component" value="Chromosome"/>
</dbReference>
<organism evidence="1 2">
    <name type="scientific">Providencia stuartii (strain MRSN 2154)</name>
    <dbReference type="NCBI Taxonomy" id="1157951"/>
    <lineage>
        <taxon>Bacteria</taxon>
        <taxon>Pseudomonadati</taxon>
        <taxon>Pseudomonadota</taxon>
        <taxon>Gammaproteobacteria</taxon>
        <taxon>Enterobacterales</taxon>
        <taxon>Morganellaceae</taxon>
        <taxon>Providencia</taxon>
    </lineage>
</organism>
<evidence type="ECO:0000313" key="2">
    <source>
        <dbReference type="Proteomes" id="UP000005012"/>
    </source>
</evidence>
<dbReference type="RefSeq" id="WP_014657962.1">
    <property type="nucleotide sequence ID" value="NC_017731.1"/>
</dbReference>
<dbReference type="HOGENOM" id="CLU_207269_0_0_6"/>
<dbReference type="KEGG" id="psi:S70_17405"/>
<reference evidence="2" key="2">
    <citation type="submission" date="2012-04" db="EMBL/GenBank/DDBJ databases">
        <title>Complete genome sequence of Providencia stuartii clinical isolate MRSN 2154.</title>
        <authorList>
            <person name="Clifford R.J."/>
            <person name="Hang J."/>
            <person name="Riley M.C."/>
            <person name="Onmus-Leone F."/>
            <person name="Kuschner R.A."/>
            <person name="Lesho E.P."/>
            <person name="Waterman P.E."/>
        </authorList>
    </citation>
    <scope>NUCLEOTIDE SEQUENCE [LARGE SCALE GENOMIC DNA]</scope>
    <source>
        <strain evidence="2">MRSN 2154</strain>
    </source>
</reference>
<name>A0A140NQW5_PROSM</name>
<sequence>MKQEQKRELEMLLEPHQSKVLMLITLLSTWLEAEECNETRDMIWAVLIVVYSIRDEMNEAAEGK</sequence>